<dbReference type="AlphaFoldDB" id="A0A4S8JQR8"/>
<evidence type="ECO:0000256" key="1">
    <source>
        <dbReference type="SAM" id="MobiDB-lite"/>
    </source>
</evidence>
<protein>
    <submittedName>
        <fullName evidence="3">Uncharacterized protein</fullName>
    </submittedName>
</protein>
<evidence type="ECO:0000256" key="2">
    <source>
        <dbReference type="SAM" id="SignalP"/>
    </source>
</evidence>
<reference evidence="3 4" key="1">
    <citation type="journal article" date="2019" name="Nat. Plants">
        <title>Genome sequencing of Musa balbisiana reveals subgenome evolution and function divergence in polyploid bananas.</title>
        <authorList>
            <person name="Yao X."/>
        </authorList>
    </citation>
    <scope>NUCLEOTIDE SEQUENCE [LARGE SCALE GENOMIC DNA]</scope>
    <source>
        <strain evidence="4">cv. DH-PKW</strain>
        <tissue evidence="3">Leaves</tissue>
    </source>
</reference>
<dbReference type="PANTHER" id="PTHR36616:SF4">
    <property type="entry name" value="OS03G0174800 PROTEIN"/>
    <property type="match status" value="1"/>
</dbReference>
<feature type="compositionally biased region" description="Basic and acidic residues" evidence="1">
    <location>
        <begin position="178"/>
        <end position="188"/>
    </location>
</feature>
<keyword evidence="2" id="KW-0732">Signal</keyword>
<dbReference type="Proteomes" id="UP000317650">
    <property type="component" value="Chromosome 1"/>
</dbReference>
<keyword evidence="4" id="KW-1185">Reference proteome</keyword>
<comment type="caution">
    <text evidence="3">The sequence shown here is derived from an EMBL/GenBank/DDBJ whole genome shotgun (WGS) entry which is preliminary data.</text>
</comment>
<sequence length="188" mass="20378">MLQLLFAVALSAAPLTLYVPSLRRLSPFMEAFEALVREAAASSSSAYLQTKMTRWSSTKQSMLKQNCKPGSSRKPQALALTNSIEPKSMKAVQSCPAAWRRRRAVLLSTPPLRRTATLSRLPGIEHPRYGSRSTAPEETLGRCGACPEGGGGGGGGNVRTGREEEVEEDEEGEEARDIEEARGDMKKA</sequence>
<evidence type="ECO:0000313" key="3">
    <source>
        <dbReference type="EMBL" id="THU64372.1"/>
    </source>
</evidence>
<evidence type="ECO:0000313" key="4">
    <source>
        <dbReference type="Proteomes" id="UP000317650"/>
    </source>
</evidence>
<feature type="compositionally biased region" description="Gly residues" evidence="1">
    <location>
        <begin position="147"/>
        <end position="158"/>
    </location>
</feature>
<feature type="region of interest" description="Disordered" evidence="1">
    <location>
        <begin position="123"/>
        <end position="188"/>
    </location>
</feature>
<feature type="chain" id="PRO_5021027810" evidence="2">
    <location>
        <begin position="19"/>
        <end position="188"/>
    </location>
</feature>
<dbReference type="PANTHER" id="PTHR36616">
    <property type="entry name" value="BNAC07G32700D PROTEIN"/>
    <property type="match status" value="1"/>
</dbReference>
<organism evidence="3 4">
    <name type="scientific">Musa balbisiana</name>
    <name type="common">Banana</name>
    <dbReference type="NCBI Taxonomy" id="52838"/>
    <lineage>
        <taxon>Eukaryota</taxon>
        <taxon>Viridiplantae</taxon>
        <taxon>Streptophyta</taxon>
        <taxon>Embryophyta</taxon>
        <taxon>Tracheophyta</taxon>
        <taxon>Spermatophyta</taxon>
        <taxon>Magnoliopsida</taxon>
        <taxon>Liliopsida</taxon>
        <taxon>Zingiberales</taxon>
        <taxon>Musaceae</taxon>
        <taxon>Musa</taxon>
    </lineage>
</organism>
<dbReference type="EMBL" id="PYDT01000004">
    <property type="protein sequence ID" value="THU64372.1"/>
    <property type="molecule type" value="Genomic_DNA"/>
</dbReference>
<feature type="compositionally biased region" description="Acidic residues" evidence="1">
    <location>
        <begin position="164"/>
        <end position="177"/>
    </location>
</feature>
<feature type="signal peptide" evidence="2">
    <location>
        <begin position="1"/>
        <end position="18"/>
    </location>
</feature>
<proteinExistence type="predicted"/>
<gene>
    <name evidence="3" type="ORF">C4D60_Mb01t25790</name>
</gene>
<name>A0A4S8JQR8_MUSBA</name>
<accession>A0A4S8JQR8</accession>